<dbReference type="InterPro" id="IPR021471">
    <property type="entry name" value="DUF3124"/>
</dbReference>
<keyword evidence="1" id="KW-1133">Transmembrane helix</keyword>
<keyword evidence="1" id="KW-0472">Membrane</keyword>
<reference evidence="2 3" key="1">
    <citation type="submission" date="2019-11" db="EMBL/GenBank/DDBJ databases">
        <authorList>
            <person name="Holert J."/>
        </authorList>
    </citation>
    <scope>NUCLEOTIDE SEQUENCE [LARGE SCALE GENOMIC DNA]</scope>
    <source>
        <strain evidence="2">SB11_3</strain>
    </source>
</reference>
<dbReference type="Pfam" id="PF11322">
    <property type="entry name" value="DUF3124"/>
    <property type="match status" value="1"/>
</dbReference>
<dbReference type="AlphaFoldDB" id="A0A5S9PMF6"/>
<keyword evidence="1" id="KW-0812">Transmembrane</keyword>
<accession>A0A5S9PMF6</accession>
<sequence length="188" mass="20414">MNQPRSWQTWASTAGVIVVMFMVLYLGNAIRTVENMEERLSYQEPSLKPSTTSTLDGASKAQTTTYVPAYSHIFASGGKPYLLETTLSIRNTDPTHPLVIAAVDYYNSDGHQVRQFLSEAKTLPPLASVEFLMTKQDTSGGAGANFLVDWSSEHQSTHPVIEAVMVGASGNKSISFTSRGVVLTTPNP</sequence>
<evidence type="ECO:0000313" key="3">
    <source>
        <dbReference type="Proteomes" id="UP000441399"/>
    </source>
</evidence>
<proteinExistence type="predicted"/>
<evidence type="ECO:0000256" key="1">
    <source>
        <dbReference type="SAM" id="Phobius"/>
    </source>
</evidence>
<dbReference type="Proteomes" id="UP000441399">
    <property type="component" value="Unassembled WGS sequence"/>
</dbReference>
<evidence type="ECO:0008006" key="4">
    <source>
        <dbReference type="Google" id="ProtNLM"/>
    </source>
</evidence>
<keyword evidence="3" id="KW-1185">Reference proteome</keyword>
<dbReference type="EMBL" id="CACSIO010000012">
    <property type="protein sequence ID" value="CAA0105570.1"/>
    <property type="molecule type" value="Genomic_DNA"/>
</dbReference>
<protein>
    <recommendedName>
        <fullName evidence="4">DUF3124 domain-containing protein</fullName>
    </recommendedName>
</protein>
<evidence type="ECO:0000313" key="2">
    <source>
        <dbReference type="EMBL" id="CAA0105570.1"/>
    </source>
</evidence>
<dbReference type="OrthoDB" id="283474at2"/>
<name>A0A5S9PMF6_9GAMM</name>
<gene>
    <name evidence="2" type="ORF">OPDIPICF_00972</name>
</gene>
<organism evidence="2 3">
    <name type="scientific">BD1-7 clade bacterium</name>
    <dbReference type="NCBI Taxonomy" id="2029982"/>
    <lineage>
        <taxon>Bacteria</taxon>
        <taxon>Pseudomonadati</taxon>
        <taxon>Pseudomonadota</taxon>
        <taxon>Gammaproteobacteria</taxon>
        <taxon>Cellvibrionales</taxon>
        <taxon>Spongiibacteraceae</taxon>
        <taxon>BD1-7 clade</taxon>
    </lineage>
</organism>
<feature type="transmembrane region" description="Helical" evidence="1">
    <location>
        <begin position="6"/>
        <end position="26"/>
    </location>
</feature>